<keyword evidence="2" id="KW-0560">Oxidoreductase</keyword>
<dbReference type="OrthoDB" id="5283654at2759"/>
<proteinExistence type="predicted"/>
<reference evidence="5" key="2">
    <citation type="submission" date="2015-01" db="EMBL/GenBank/DDBJ databases">
        <title>Evolutionary Origins and Diversification of the Mycorrhizal Mutualists.</title>
        <authorList>
            <consortium name="DOE Joint Genome Institute"/>
            <consortium name="Mycorrhizal Genomics Consortium"/>
            <person name="Kohler A."/>
            <person name="Kuo A."/>
            <person name="Nagy L.G."/>
            <person name="Floudas D."/>
            <person name="Copeland A."/>
            <person name="Barry K.W."/>
            <person name="Cichocki N."/>
            <person name="Veneault-Fourrey C."/>
            <person name="LaButti K."/>
            <person name="Lindquist E.A."/>
            <person name="Lipzen A."/>
            <person name="Lundell T."/>
            <person name="Morin E."/>
            <person name="Murat C."/>
            <person name="Riley R."/>
            <person name="Ohm R."/>
            <person name="Sun H."/>
            <person name="Tunlid A."/>
            <person name="Henrissat B."/>
            <person name="Grigoriev I.V."/>
            <person name="Hibbett D.S."/>
            <person name="Martin F."/>
        </authorList>
    </citation>
    <scope>NUCLEOTIDE SEQUENCE [LARGE SCALE GENOMIC DNA]</scope>
    <source>
        <strain evidence="5">MUT 4182</strain>
    </source>
</reference>
<protein>
    <recommendedName>
        <fullName evidence="3">NmrA-like domain-containing protein</fullName>
    </recommendedName>
</protein>
<dbReference type="PANTHER" id="PTHR47706">
    <property type="entry name" value="NMRA-LIKE FAMILY PROTEIN"/>
    <property type="match status" value="1"/>
</dbReference>
<keyword evidence="5" id="KW-1185">Reference proteome</keyword>
<dbReference type="InterPro" id="IPR036291">
    <property type="entry name" value="NAD(P)-bd_dom_sf"/>
</dbReference>
<dbReference type="Gene3D" id="3.90.25.10">
    <property type="entry name" value="UDP-galactose 4-epimerase, domain 1"/>
    <property type="match status" value="1"/>
</dbReference>
<organism evidence="4 5">
    <name type="scientific">Tulasnella calospora MUT 4182</name>
    <dbReference type="NCBI Taxonomy" id="1051891"/>
    <lineage>
        <taxon>Eukaryota</taxon>
        <taxon>Fungi</taxon>
        <taxon>Dikarya</taxon>
        <taxon>Basidiomycota</taxon>
        <taxon>Agaricomycotina</taxon>
        <taxon>Agaricomycetes</taxon>
        <taxon>Cantharellales</taxon>
        <taxon>Tulasnellaceae</taxon>
        <taxon>Tulasnella</taxon>
    </lineage>
</organism>
<name>A0A0C3QI65_9AGAM</name>
<evidence type="ECO:0000256" key="1">
    <source>
        <dbReference type="ARBA" id="ARBA00022857"/>
    </source>
</evidence>
<gene>
    <name evidence="4" type="ORF">M407DRAFT_24293</name>
</gene>
<evidence type="ECO:0000256" key="2">
    <source>
        <dbReference type="ARBA" id="ARBA00023002"/>
    </source>
</evidence>
<dbReference type="Pfam" id="PF05368">
    <property type="entry name" value="NmrA"/>
    <property type="match status" value="1"/>
</dbReference>
<keyword evidence="1" id="KW-0521">NADP</keyword>
<dbReference type="EMBL" id="KN823024">
    <property type="protein sequence ID" value="KIO26446.1"/>
    <property type="molecule type" value="Genomic_DNA"/>
</dbReference>
<sequence length="807" mass="90840">MFPVKVNSIVIFGRAAAQQYKYLDDFGTVLEILPGESMWQRSQRRASPSDDYYLVEDLRQMSEIVEQYQFQFEARVEGARQEFEQFIERTKSEASERIESAHVLRKWSENSIKLCSAAEYELKQARRQEIISKLVESGHDIRDAQQAPLVYSRIPNLFWSKEPLTAAAWKRIKPKAERFVEELNRQRLEREEDPIKGSRRSAFRERYSTFKSSYDEFPKTLVPSERFFLKTHKGIEDAIEAEGTSTFSTLLDDAFSELPDYLNKWRNEQKIKLTRIVLESRTGSGIVVDLQTAEEQAVLSLATSVFATCGYGHSFTHDDDTVHWIDSIGEHIGKKFFHTPWRKSAMPYEETQCIRVLPNLVDHIKMLVQAVGLDPDTSTIEDMDKVNARFYCDDCSFLAPSTELFARNWRNCVSHIGFHSKSKPWKGWTLLSPEDRAVVDEHEKRMETDGTSASQWNSSAVSLNGKRVGPRGNLVGRTKIMRCYRGRPSSSASAISTTPSSPARYVTHRVAIAGATGDLGRRVVRRFLSPEYSPSQVAEVKFFTRDASSAASQELISSGVKAIETDISAESFKNVDVFASVQGPGTALEERNAYAKAASEAGVKVYIPTEFGIDYRKLPFEHPVWELKIAHDAYARSVAGGKLKVVSIYVGLFLDDTFPVGTALGLDTPAKVYTSVLSAETPVSFLSGDDIARSVARISVLATADPASVPDHARISGSSISYRRLAQLVSRVRGEEIKVETMGEEEAKAAIKAGNFWVALRYTMGYGLTDFSKENENKLINPRESIWKWKTVQEYVEETKGVAPENK</sequence>
<evidence type="ECO:0000313" key="4">
    <source>
        <dbReference type="EMBL" id="KIO26446.1"/>
    </source>
</evidence>
<dbReference type="GO" id="GO:0016491">
    <property type="term" value="F:oxidoreductase activity"/>
    <property type="evidence" value="ECO:0007669"/>
    <property type="project" value="UniProtKB-KW"/>
</dbReference>
<dbReference type="PANTHER" id="PTHR47706:SF9">
    <property type="entry name" value="NMRA-LIKE DOMAIN-CONTAINING PROTEIN-RELATED"/>
    <property type="match status" value="1"/>
</dbReference>
<dbReference type="Proteomes" id="UP000054248">
    <property type="component" value="Unassembled WGS sequence"/>
</dbReference>
<accession>A0A0C3QI65</accession>
<dbReference type="HOGENOM" id="CLU_349223_0_0_1"/>
<dbReference type="STRING" id="1051891.A0A0C3QI65"/>
<evidence type="ECO:0000313" key="5">
    <source>
        <dbReference type="Proteomes" id="UP000054248"/>
    </source>
</evidence>
<evidence type="ECO:0000259" key="3">
    <source>
        <dbReference type="Pfam" id="PF05368"/>
    </source>
</evidence>
<dbReference type="AlphaFoldDB" id="A0A0C3QI65"/>
<dbReference type="SUPFAM" id="SSF51735">
    <property type="entry name" value="NAD(P)-binding Rossmann-fold domains"/>
    <property type="match status" value="1"/>
</dbReference>
<reference evidence="4 5" key="1">
    <citation type="submission" date="2014-04" db="EMBL/GenBank/DDBJ databases">
        <authorList>
            <consortium name="DOE Joint Genome Institute"/>
            <person name="Kuo A."/>
            <person name="Girlanda M."/>
            <person name="Perotto S."/>
            <person name="Kohler A."/>
            <person name="Nagy L.G."/>
            <person name="Floudas D."/>
            <person name="Copeland A."/>
            <person name="Barry K.W."/>
            <person name="Cichocki N."/>
            <person name="Veneault-Fourrey C."/>
            <person name="LaButti K."/>
            <person name="Lindquist E.A."/>
            <person name="Lipzen A."/>
            <person name="Lundell T."/>
            <person name="Morin E."/>
            <person name="Murat C."/>
            <person name="Sun H."/>
            <person name="Tunlid A."/>
            <person name="Henrissat B."/>
            <person name="Grigoriev I.V."/>
            <person name="Hibbett D.S."/>
            <person name="Martin F."/>
            <person name="Nordberg H.P."/>
            <person name="Cantor M.N."/>
            <person name="Hua S.X."/>
        </authorList>
    </citation>
    <scope>NUCLEOTIDE SEQUENCE [LARGE SCALE GENOMIC DNA]</scope>
    <source>
        <strain evidence="4 5">MUT 4182</strain>
    </source>
</reference>
<dbReference type="InterPro" id="IPR008030">
    <property type="entry name" value="NmrA-like"/>
</dbReference>
<dbReference type="InterPro" id="IPR051609">
    <property type="entry name" value="NmrA/Isoflavone_reductase-like"/>
</dbReference>
<feature type="domain" description="NmrA-like" evidence="3">
    <location>
        <begin position="508"/>
        <end position="751"/>
    </location>
</feature>
<dbReference type="Gene3D" id="3.40.50.720">
    <property type="entry name" value="NAD(P)-binding Rossmann-like Domain"/>
    <property type="match status" value="1"/>
</dbReference>